<dbReference type="EMBL" id="JAMKPW020000014">
    <property type="protein sequence ID" value="KAK8211366.1"/>
    <property type="molecule type" value="Genomic_DNA"/>
</dbReference>
<evidence type="ECO:0000313" key="2">
    <source>
        <dbReference type="Proteomes" id="UP001320706"/>
    </source>
</evidence>
<dbReference type="Proteomes" id="UP001320706">
    <property type="component" value="Unassembled WGS sequence"/>
</dbReference>
<keyword evidence="2" id="KW-1185">Reference proteome</keyword>
<name>A0ACC3SFT5_9PEZI</name>
<gene>
    <name evidence="1" type="ORF">M8818_003333</name>
</gene>
<organism evidence="1 2">
    <name type="scientific">Zalaria obscura</name>
    <dbReference type="NCBI Taxonomy" id="2024903"/>
    <lineage>
        <taxon>Eukaryota</taxon>
        <taxon>Fungi</taxon>
        <taxon>Dikarya</taxon>
        <taxon>Ascomycota</taxon>
        <taxon>Pezizomycotina</taxon>
        <taxon>Dothideomycetes</taxon>
        <taxon>Dothideomycetidae</taxon>
        <taxon>Dothideales</taxon>
        <taxon>Zalariaceae</taxon>
        <taxon>Zalaria</taxon>
    </lineage>
</organism>
<evidence type="ECO:0000313" key="1">
    <source>
        <dbReference type="EMBL" id="KAK8211366.1"/>
    </source>
</evidence>
<comment type="caution">
    <text evidence="1">The sequence shown here is derived from an EMBL/GenBank/DDBJ whole genome shotgun (WGS) entry which is preliminary data.</text>
</comment>
<proteinExistence type="predicted"/>
<protein>
    <submittedName>
        <fullName evidence="1">Uncharacterized protein</fullName>
    </submittedName>
</protein>
<sequence>MDAMSNRTMDKGHVVINEDNVRRSDRLKTTELNGRGYLSDQMGCTVFKFEEWMKSSSVLPHLLQWDKLCIKGVSRYNDVVDKINSGEFYDVEEFEDDLILACLSENHEHSARFTAPHIITCDWTTSGYSHLLTCRQIAAYSSEDMASFAALPDEIILQILSCTSREPQTTPPGQTS</sequence>
<accession>A0ACC3SFT5</accession>
<reference evidence="1" key="1">
    <citation type="submission" date="2024-02" db="EMBL/GenBank/DDBJ databases">
        <title>Metagenome Assembled Genome of Zalaria obscura JY119.</title>
        <authorList>
            <person name="Vighnesh L."/>
            <person name="Jagadeeshwari U."/>
            <person name="Venkata Ramana C."/>
            <person name="Sasikala C."/>
        </authorList>
    </citation>
    <scope>NUCLEOTIDE SEQUENCE</scope>
    <source>
        <strain evidence="1">JY119</strain>
    </source>
</reference>